<dbReference type="RefSeq" id="WP_171087547.1">
    <property type="nucleotide sequence ID" value="NZ_BNBU01000010.1"/>
</dbReference>
<dbReference type="Proteomes" id="UP000587462">
    <property type="component" value="Unassembled WGS sequence"/>
</dbReference>
<reference evidence="1 2" key="1">
    <citation type="submission" date="2020-04" db="EMBL/GenBank/DDBJ databases">
        <title>Draft Genome Sequence of Streptomyces morookaense DSM 40503, an 8-azaguanine-producing strain.</title>
        <authorList>
            <person name="Qi J."/>
            <person name="Gao J.-M."/>
        </authorList>
    </citation>
    <scope>NUCLEOTIDE SEQUENCE [LARGE SCALE GENOMIC DNA]</scope>
    <source>
        <strain evidence="1 2">DSM 40503</strain>
    </source>
</reference>
<accession>A0A7Y7BB48</accession>
<dbReference type="AlphaFoldDB" id="A0A7Y7BB48"/>
<evidence type="ECO:0000313" key="2">
    <source>
        <dbReference type="Proteomes" id="UP000587462"/>
    </source>
</evidence>
<sequence>MAIVGQSPLSPLSPLFLPLPSWDGAVLAAEDVSSFFPLSPGPQAVSASALVTSSAAAKTRRVEISVPLVVPPGLDGRALCVSWPKVYRHEHDELAIAGRLP</sequence>
<dbReference type="EMBL" id="JABBXF010000108">
    <property type="protein sequence ID" value="NVK82149.1"/>
    <property type="molecule type" value="Genomic_DNA"/>
</dbReference>
<comment type="caution">
    <text evidence="1">The sequence shown here is derived from an EMBL/GenBank/DDBJ whole genome shotgun (WGS) entry which is preliminary data.</text>
</comment>
<evidence type="ECO:0000313" key="1">
    <source>
        <dbReference type="EMBL" id="NVK82149.1"/>
    </source>
</evidence>
<organism evidence="1 2">
    <name type="scientific">Streptomyces morookaense</name>
    <name type="common">Streptoverticillium morookaense</name>
    <dbReference type="NCBI Taxonomy" id="1970"/>
    <lineage>
        <taxon>Bacteria</taxon>
        <taxon>Bacillati</taxon>
        <taxon>Actinomycetota</taxon>
        <taxon>Actinomycetes</taxon>
        <taxon>Kitasatosporales</taxon>
        <taxon>Streptomycetaceae</taxon>
        <taxon>Streptomyces</taxon>
    </lineage>
</organism>
<keyword evidence="2" id="KW-1185">Reference proteome</keyword>
<gene>
    <name evidence="1" type="ORF">HG542_31540</name>
</gene>
<protein>
    <submittedName>
        <fullName evidence="1">Uncharacterized protein</fullName>
    </submittedName>
</protein>
<name>A0A7Y7BB48_STRMO</name>
<proteinExistence type="predicted"/>